<feature type="region of interest" description="Disordered" evidence="1">
    <location>
        <begin position="15"/>
        <end position="113"/>
    </location>
</feature>
<evidence type="ECO:0000256" key="1">
    <source>
        <dbReference type="SAM" id="MobiDB-lite"/>
    </source>
</evidence>
<feature type="compositionally biased region" description="Basic and acidic residues" evidence="1">
    <location>
        <begin position="15"/>
        <end position="27"/>
    </location>
</feature>
<organism evidence="2 3">
    <name type="scientific">Liparis tanakae</name>
    <name type="common">Tanaka's snailfish</name>
    <dbReference type="NCBI Taxonomy" id="230148"/>
    <lineage>
        <taxon>Eukaryota</taxon>
        <taxon>Metazoa</taxon>
        <taxon>Chordata</taxon>
        <taxon>Craniata</taxon>
        <taxon>Vertebrata</taxon>
        <taxon>Euteleostomi</taxon>
        <taxon>Actinopterygii</taxon>
        <taxon>Neopterygii</taxon>
        <taxon>Teleostei</taxon>
        <taxon>Neoteleostei</taxon>
        <taxon>Acanthomorphata</taxon>
        <taxon>Eupercaria</taxon>
        <taxon>Perciformes</taxon>
        <taxon>Cottioidei</taxon>
        <taxon>Cottales</taxon>
        <taxon>Liparidae</taxon>
        <taxon>Liparis</taxon>
    </lineage>
</organism>
<proteinExistence type="predicted"/>
<accession>A0A4Z2H8L5</accession>
<gene>
    <name evidence="2" type="ORF">EYF80_028380</name>
</gene>
<evidence type="ECO:0000313" key="2">
    <source>
        <dbReference type="EMBL" id="TNN61363.1"/>
    </source>
</evidence>
<protein>
    <submittedName>
        <fullName evidence="2">Uncharacterized protein</fullName>
    </submittedName>
</protein>
<evidence type="ECO:0000313" key="3">
    <source>
        <dbReference type="Proteomes" id="UP000314294"/>
    </source>
</evidence>
<dbReference type="AlphaFoldDB" id="A0A4Z2H8L5"/>
<keyword evidence="3" id="KW-1185">Reference proteome</keyword>
<comment type="caution">
    <text evidence="2">The sequence shown here is derived from an EMBL/GenBank/DDBJ whole genome shotgun (WGS) entry which is preliminary data.</text>
</comment>
<name>A0A4Z2H8L5_9TELE</name>
<feature type="region of interest" description="Disordered" evidence="1">
    <location>
        <begin position="132"/>
        <end position="155"/>
    </location>
</feature>
<reference evidence="2 3" key="1">
    <citation type="submission" date="2019-03" db="EMBL/GenBank/DDBJ databases">
        <title>First draft genome of Liparis tanakae, snailfish: a comprehensive survey of snailfish specific genes.</title>
        <authorList>
            <person name="Kim W."/>
            <person name="Song I."/>
            <person name="Jeong J.-H."/>
            <person name="Kim D."/>
            <person name="Kim S."/>
            <person name="Ryu S."/>
            <person name="Song J.Y."/>
            <person name="Lee S.K."/>
        </authorList>
    </citation>
    <scope>NUCLEOTIDE SEQUENCE [LARGE SCALE GENOMIC DNA]</scope>
    <source>
        <tissue evidence="2">Muscle</tissue>
    </source>
</reference>
<dbReference type="EMBL" id="SRLO01000316">
    <property type="protein sequence ID" value="TNN61363.1"/>
    <property type="molecule type" value="Genomic_DNA"/>
</dbReference>
<feature type="compositionally biased region" description="Basic residues" evidence="1">
    <location>
        <begin position="36"/>
        <end position="45"/>
    </location>
</feature>
<dbReference type="Proteomes" id="UP000314294">
    <property type="component" value="Unassembled WGS sequence"/>
</dbReference>
<sequence length="247" mass="27679">MELCLKRCEGLKDTYLKGKRKETERKSGAGADGHNKWKYSRRRAGIRGGGSRKTAEDEAGPVQGDDEPDESSEDIEGEPRCASPITSYFDKKTLNKRHASPRETQQPESRSSRVWREQLVVKIGMWVCEKPHTGESREGAEPGAHSALKKKKMDAWSENDKRAEGLGGKTDVVYKVRLLHTEYVPHRRESRAGDTAAWNEAPGAGEYIFVTDEDLLSVGLLPGKPLPWRQNLTPLQAPLCEATFRLH</sequence>
<feature type="compositionally biased region" description="Acidic residues" evidence="1">
    <location>
        <begin position="64"/>
        <end position="76"/>
    </location>
</feature>